<dbReference type="OrthoDB" id="179913at2"/>
<reference evidence="5 6" key="1">
    <citation type="journal article" date="2015" name="Stand. Genomic Sci.">
        <title>Genomic Encyclopedia of Bacterial and Archaeal Type Strains, Phase III: the genomes of soil and plant-associated and newly described type strains.</title>
        <authorList>
            <person name="Whitman W.B."/>
            <person name="Woyke T."/>
            <person name="Klenk H.P."/>
            <person name="Zhou Y."/>
            <person name="Lilburn T.G."/>
            <person name="Beck B.J."/>
            <person name="De Vos P."/>
            <person name="Vandamme P."/>
            <person name="Eisen J.A."/>
            <person name="Garrity G."/>
            <person name="Hugenholtz P."/>
            <person name="Kyrpides N.C."/>
        </authorList>
    </citation>
    <scope>NUCLEOTIDE SEQUENCE [LARGE SCALE GENOMIC DNA]</scope>
    <source>
        <strain evidence="5 6">VKM Ac-2540</strain>
    </source>
</reference>
<proteinExistence type="inferred from homology"/>
<dbReference type="EMBL" id="SHKR01000012">
    <property type="protein sequence ID" value="RZU16212.1"/>
    <property type="molecule type" value="Genomic_DNA"/>
</dbReference>
<dbReference type="Proteomes" id="UP000292027">
    <property type="component" value="Unassembled WGS sequence"/>
</dbReference>
<accession>A0A4Q7X041</accession>
<dbReference type="InterPro" id="IPR036291">
    <property type="entry name" value="NAD(P)-bd_dom_sf"/>
</dbReference>
<evidence type="ECO:0000259" key="3">
    <source>
        <dbReference type="Pfam" id="PF01408"/>
    </source>
</evidence>
<evidence type="ECO:0000256" key="1">
    <source>
        <dbReference type="ARBA" id="ARBA00010928"/>
    </source>
</evidence>
<feature type="domain" description="GFO/IDH/MocA-like oxidoreductase" evidence="4">
    <location>
        <begin position="136"/>
        <end position="247"/>
    </location>
</feature>
<dbReference type="SUPFAM" id="SSF55347">
    <property type="entry name" value="Glyceraldehyde-3-phosphate dehydrogenase-like, C-terminal domain"/>
    <property type="match status" value="1"/>
</dbReference>
<dbReference type="RefSeq" id="WP_130445141.1">
    <property type="nucleotide sequence ID" value="NZ_SHKR01000012.1"/>
</dbReference>
<dbReference type="GO" id="GO:0016491">
    <property type="term" value="F:oxidoreductase activity"/>
    <property type="evidence" value="ECO:0007669"/>
    <property type="project" value="UniProtKB-KW"/>
</dbReference>
<dbReference type="Gene3D" id="3.40.50.720">
    <property type="entry name" value="NAD(P)-binding Rossmann-like Domain"/>
    <property type="match status" value="1"/>
</dbReference>
<dbReference type="Pfam" id="PF01408">
    <property type="entry name" value="GFO_IDH_MocA"/>
    <property type="match status" value="1"/>
</dbReference>
<dbReference type="InterPro" id="IPR000683">
    <property type="entry name" value="Gfo/Idh/MocA-like_OxRdtase_N"/>
</dbReference>
<evidence type="ECO:0000259" key="4">
    <source>
        <dbReference type="Pfam" id="PF22725"/>
    </source>
</evidence>
<comment type="similarity">
    <text evidence="1">Belongs to the Gfo/Idh/MocA family.</text>
</comment>
<dbReference type="InterPro" id="IPR051317">
    <property type="entry name" value="Gfo/Idh/MocA_oxidoreduct"/>
</dbReference>
<feature type="domain" description="Gfo/Idh/MocA-like oxidoreductase N-terminal" evidence="3">
    <location>
        <begin position="5"/>
        <end position="123"/>
    </location>
</feature>
<evidence type="ECO:0000313" key="5">
    <source>
        <dbReference type="EMBL" id="RZU16212.1"/>
    </source>
</evidence>
<dbReference type="AlphaFoldDB" id="A0A4Q7X041"/>
<protein>
    <submittedName>
        <fullName evidence="5">Dehydrogenase</fullName>
    </submittedName>
</protein>
<keyword evidence="6" id="KW-1185">Reference proteome</keyword>
<dbReference type="Gene3D" id="3.30.360.10">
    <property type="entry name" value="Dihydrodipicolinate Reductase, domain 2"/>
    <property type="match status" value="1"/>
</dbReference>
<keyword evidence="2" id="KW-0560">Oxidoreductase</keyword>
<dbReference type="GO" id="GO:0000166">
    <property type="term" value="F:nucleotide binding"/>
    <property type="evidence" value="ECO:0007669"/>
    <property type="project" value="InterPro"/>
</dbReference>
<dbReference type="SUPFAM" id="SSF51735">
    <property type="entry name" value="NAD(P)-binding Rossmann-fold domains"/>
    <property type="match status" value="1"/>
</dbReference>
<dbReference type="Pfam" id="PF22725">
    <property type="entry name" value="GFO_IDH_MocA_C3"/>
    <property type="match status" value="1"/>
</dbReference>
<evidence type="ECO:0000313" key="6">
    <source>
        <dbReference type="Proteomes" id="UP000292027"/>
    </source>
</evidence>
<comment type="caution">
    <text evidence="5">The sequence shown here is derived from an EMBL/GenBank/DDBJ whole genome shotgun (WGS) entry which is preliminary data.</text>
</comment>
<dbReference type="InterPro" id="IPR055170">
    <property type="entry name" value="GFO_IDH_MocA-like_dom"/>
</dbReference>
<gene>
    <name evidence="5" type="ORF">EV645_3762</name>
</gene>
<dbReference type="PANTHER" id="PTHR43708:SF5">
    <property type="entry name" value="CONSERVED EXPRESSED OXIDOREDUCTASE (EUROFUNG)-RELATED"/>
    <property type="match status" value="1"/>
</dbReference>
<dbReference type="PANTHER" id="PTHR43708">
    <property type="entry name" value="CONSERVED EXPRESSED OXIDOREDUCTASE (EUROFUNG)"/>
    <property type="match status" value="1"/>
</dbReference>
<name>A0A4Q7X041_9ACTN</name>
<sequence>MTAHKIALVGAGNISRSHLTSYANHPDRVEVVAAADPLAERREWVRDTYGVTRTYESVAEMIEAGGWDVAVVCTPSHVRTSAVLELAAAGKHIFVEKPLSFDFADAQSIVDACDAAGVQLAVNQNFRDSYAFGLGRELIAQGEIGDVLAISQQEMMFRQDKGWRLTQEHHALSVMGIHWFDGFRLLLGKEATWLSARTFSSPAIEAVGETDASVQIFFGDIPVTYVQSFSSRLDRTETVVFGTTGTLQLGYAEAVLHHEGESKTIPNPLVGSGRSEAMFLGLDRLLTAVETGVEAPNSGRDNLRTIALLDGAYLSAESGAPIELKDGLPS</sequence>
<evidence type="ECO:0000256" key="2">
    <source>
        <dbReference type="ARBA" id="ARBA00023002"/>
    </source>
</evidence>
<organism evidence="5 6">
    <name type="scientific">Kribbella rubisoli</name>
    <dbReference type="NCBI Taxonomy" id="3075929"/>
    <lineage>
        <taxon>Bacteria</taxon>
        <taxon>Bacillati</taxon>
        <taxon>Actinomycetota</taxon>
        <taxon>Actinomycetes</taxon>
        <taxon>Propionibacteriales</taxon>
        <taxon>Kribbellaceae</taxon>
        <taxon>Kribbella</taxon>
    </lineage>
</organism>